<dbReference type="SUPFAM" id="SSF47598">
    <property type="entry name" value="Ribbon-helix-helix"/>
    <property type="match status" value="1"/>
</dbReference>
<dbReference type="EMBL" id="JBHFNQ010000204">
    <property type="protein sequence ID" value="MFB2880528.1"/>
    <property type="molecule type" value="Genomic_DNA"/>
</dbReference>
<proteinExistence type="predicted"/>
<name>A0ABV4XEG6_9CYAN</name>
<dbReference type="Pfam" id="PF07878">
    <property type="entry name" value="RHH_5"/>
    <property type="match status" value="1"/>
</dbReference>
<reference evidence="2 3" key="1">
    <citation type="submission" date="2024-09" db="EMBL/GenBank/DDBJ databases">
        <title>Floridaenema gen nov. (Aerosakkonemataceae, Aerosakkonematales ord. nov., Cyanobacteria) from benthic tropical and subtropical fresh waters, with the description of four new species.</title>
        <authorList>
            <person name="Moretto J.A."/>
            <person name="Berthold D.E."/>
            <person name="Lefler F.W."/>
            <person name="Huang I.-S."/>
            <person name="Laughinghouse H. IV."/>
        </authorList>
    </citation>
    <scope>NUCLEOTIDE SEQUENCE [LARGE SCALE GENOMIC DNA]</scope>
    <source>
        <strain evidence="2 3">BLCC-F46</strain>
    </source>
</reference>
<dbReference type="InterPro" id="IPR010985">
    <property type="entry name" value="Ribbon_hlx_hlx"/>
</dbReference>
<organism evidence="2 3">
    <name type="scientific">Floridaenema aerugineum BLCC-F46</name>
    <dbReference type="NCBI Taxonomy" id="3153654"/>
    <lineage>
        <taxon>Bacteria</taxon>
        <taxon>Bacillati</taxon>
        <taxon>Cyanobacteriota</taxon>
        <taxon>Cyanophyceae</taxon>
        <taxon>Oscillatoriophycideae</taxon>
        <taxon>Aerosakkonematales</taxon>
        <taxon>Aerosakkonemataceae</taxon>
        <taxon>Floridanema</taxon>
        <taxon>Floridanema aerugineum</taxon>
    </lineage>
</organism>
<protein>
    <recommendedName>
        <fullName evidence="1">CopG-like ribbon-helix-helix domain-containing protein</fullName>
    </recommendedName>
</protein>
<sequence>MGKTTVTVFVSEEMKEGLKKLADVEQRSLSQMAAILLQQGLAKAKEEGKIQ</sequence>
<evidence type="ECO:0000259" key="1">
    <source>
        <dbReference type="Pfam" id="PF07878"/>
    </source>
</evidence>
<comment type="caution">
    <text evidence="2">The sequence shown here is derived from an EMBL/GenBank/DDBJ whole genome shotgun (WGS) entry which is preliminary data.</text>
</comment>
<keyword evidence="3" id="KW-1185">Reference proteome</keyword>
<evidence type="ECO:0000313" key="2">
    <source>
        <dbReference type="EMBL" id="MFB2880528.1"/>
    </source>
</evidence>
<accession>A0ABV4XEG6</accession>
<dbReference type="Proteomes" id="UP001576774">
    <property type="component" value="Unassembled WGS sequence"/>
</dbReference>
<dbReference type="InterPro" id="IPR012869">
    <property type="entry name" value="RHH_5"/>
</dbReference>
<feature type="domain" description="CopG-like ribbon-helix-helix" evidence="1">
    <location>
        <begin position="6"/>
        <end position="45"/>
    </location>
</feature>
<dbReference type="RefSeq" id="WP_413257255.1">
    <property type="nucleotide sequence ID" value="NZ_JBHFNQ010000204.1"/>
</dbReference>
<gene>
    <name evidence="2" type="ORF">ACE1CC_27070</name>
</gene>
<evidence type="ECO:0000313" key="3">
    <source>
        <dbReference type="Proteomes" id="UP001576774"/>
    </source>
</evidence>